<evidence type="ECO:0000256" key="5">
    <source>
        <dbReference type="ARBA" id="ARBA00022989"/>
    </source>
</evidence>
<dbReference type="EMBL" id="QZKI01000023">
    <property type="protein sequence ID" value="RJP73800.1"/>
    <property type="molecule type" value="Genomic_DNA"/>
</dbReference>
<keyword evidence="4" id="KW-0201">Cytochrome c-type biogenesis</keyword>
<dbReference type="Gene3D" id="3.40.30.10">
    <property type="entry name" value="Glutaredoxin"/>
    <property type="match status" value="1"/>
</dbReference>
<keyword evidence="3 7" id="KW-0812">Transmembrane</keyword>
<dbReference type="PANTHER" id="PTHR32234">
    <property type="entry name" value="THIOL:DISULFIDE INTERCHANGE PROTEIN DSBD"/>
    <property type="match status" value="1"/>
</dbReference>
<evidence type="ECO:0000313" key="10">
    <source>
        <dbReference type="Proteomes" id="UP000285961"/>
    </source>
</evidence>
<dbReference type="InterPro" id="IPR003834">
    <property type="entry name" value="Cyt_c_assmbl_TM_dom"/>
</dbReference>
<dbReference type="GO" id="GO:0005886">
    <property type="term" value="C:plasma membrane"/>
    <property type="evidence" value="ECO:0007669"/>
    <property type="project" value="UniProtKB-SubCell"/>
</dbReference>
<keyword evidence="6 7" id="KW-0472">Membrane</keyword>
<feature type="transmembrane region" description="Helical" evidence="7">
    <location>
        <begin position="249"/>
        <end position="272"/>
    </location>
</feature>
<gene>
    <name evidence="9" type="ORF">C4532_03815</name>
</gene>
<feature type="transmembrane region" description="Helical" evidence="7">
    <location>
        <begin position="311"/>
        <end position="332"/>
    </location>
</feature>
<feature type="transmembrane region" description="Helical" evidence="7">
    <location>
        <begin position="344"/>
        <end position="361"/>
    </location>
</feature>
<keyword evidence="5 7" id="KW-1133">Transmembrane helix</keyword>
<dbReference type="GO" id="GO:0015035">
    <property type="term" value="F:protein-disulfide reductase activity"/>
    <property type="evidence" value="ECO:0007669"/>
    <property type="project" value="TreeGrafter"/>
</dbReference>
<feature type="transmembrane region" description="Helical" evidence="7">
    <location>
        <begin position="284"/>
        <end position="305"/>
    </location>
</feature>
<evidence type="ECO:0000256" key="7">
    <source>
        <dbReference type="SAM" id="Phobius"/>
    </source>
</evidence>
<evidence type="ECO:0000256" key="6">
    <source>
        <dbReference type="ARBA" id="ARBA00023136"/>
    </source>
</evidence>
<dbReference type="PANTHER" id="PTHR32234:SF0">
    <property type="entry name" value="THIOL:DISULFIDE INTERCHANGE PROTEIN DSBD"/>
    <property type="match status" value="1"/>
</dbReference>
<dbReference type="Proteomes" id="UP000285961">
    <property type="component" value="Unassembled WGS sequence"/>
</dbReference>
<comment type="caution">
    <text evidence="9">The sequence shown here is derived from an EMBL/GenBank/DDBJ whole genome shotgun (WGS) entry which is preliminary data.</text>
</comment>
<dbReference type="GO" id="GO:0017004">
    <property type="term" value="P:cytochrome complex assembly"/>
    <property type="evidence" value="ECO:0007669"/>
    <property type="project" value="UniProtKB-KW"/>
</dbReference>
<dbReference type="SUPFAM" id="SSF52833">
    <property type="entry name" value="Thioredoxin-like"/>
    <property type="match status" value="1"/>
</dbReference>
<reference evidence="9 10" key="1">
    <citation type="journal article" date="2017" name="ISME J.">
        <title>Energy and carbon metabolisms in a deep terrestrial subsurface fluid microbial community.</title>
        <authorList>
            <person name="Momper L."/>
            <person name="Jungbluth S.P."/>
            <person name="Lee M.D."/>
            <person name="Amend J.P."/>
        </authorList>
    </citation>
    <scope>NUCLEOTIDE SEQUENCE [LARGE SCALE GENOMIC DNA]</scope>
    <source>
        <strain evidence="9">SURF_17</strain>
    </source>
</reference>
<feature type="transmembrane region" description="Helical" evidence="7">
    <location>
        <begin position="172"/>
        <end position="193"/>
    </location>
</feature>
<dbReference type="GO" id="GO:0045454">
    <property type="term" value="P:cell redox homeostasis"/>
    <property type="evidence" value="ECO:0007669"/>
    <property type="project" value="TreeGrafter"/>
</dbReference>
<keyword evidence="2" id="KW-1003">Cell membrane</keyword>
<evidence type="ECO:0000259" key="8">
    <source>
        <dbReference type="PROSITE" id="PS51352"/>
    </source>
</evidence>
<sequence>MKKAYAHFQRFLTERGIRALGAVAAVMLLLPLCPSSYPQRNVGAYAQEIEQTLPIGAERALSSESPAAAESGGEGFWTMLAEFDPDAFLARYGYAAVFAAMYLLGLGLTLTPCVYPIIPITVGYFGTQSEGRWVHRLAMALVFGFGVAVSYAAAGTLAALSGSFFGAALQQPWFLVTLATLCVAMGLNAFGVYELRLPGWLTRLASAGPRVGAVGAAIMGLTMGIAAASCLAAFVVSLLAFVGQIGNPFLGFALFLMLGMGLATPFVALAMFSGLVSKIPRSGAWLVYAKKVMGTLLFGAALYFLRTVLPYQVFRPLVLLCLLAASLYFAFFERTPVTTKKFRIVRLSLGLVFFAVALWWSNPGKGETSGESISWAPYSDAALAQAAAVGQPAVVYFHAEWCGACKELDRLSFSDPRVVRASRDFIMLQADMTRTNSPEATSLAYSYGIWGFPTIVFLGPDGREIGDLRIVQFVPPEELLDRFRLLKRASYRR</sequence>
<proteinExistence type="predicted"/>
<dbReference type="PROSITE" id="PS51352">
    <property type="entry name" value="THIOREDOXIN_2"/>
    <property type="match status" value="1"/>
</dbReference>
<evidence type="ECO:0000256" key="3">
    <source>
        <dbReference type="ARBA" id="ARBA00022692"/>
    </source>
</evidence>
<evidence type="ECO:0000256" key="2">
    <source>
        <dbReference type="ARBA" id="ARBA00022475"/>
    </source>
</evidence>
<organism evidence="9 10">
    <name type="scientific">Candidatus Abyssobacteria bacterium SURF_17</name>
    <dbReference type="NCBI Taxonomy" id="2093361"/>
    <lineage>
        <taxon>Bacteria</taxon>
        <taxon>Pseudomonadati</taxon>
        <taxon>Candidatus Hydrogenedentota</taxon>
        <taxon>Candidatus Abyssobacteria</taxon>
    </lineage>
</organism>
<comment type="subcellular location">
    <subcellularLocation>
        <location evidence="1">Cell membrane</location>
        <topology evidence="1">Multi-pass membrane protein</topology>
    </subcellularLocation>
</comment>
<dbReference type="Pfam" id="PF13899">
    <property type="entry name" value="Thioredoxin_7"/>
    <property type="match status" value="1"/>
</dbReference>
<feature type="domain" description="Thioredoxin" evidence="8">
    <location>
        <begin position="347"/>
        <end position="488"/>
    </location>
</feature>
<evidence type="ECO:0000256" key="1">
    <source>
        <dbReference type="ARBA" id="ARBA00004651"/>
    </source>
</evidence>
<evidence type="ECO:0000256" key="4">
    <source>
        <dbReference type="ARBA" id="ARBA00022748"/>
    </source>
</evidence>
<feature type="transmembrane region" description="Helical" evidence="7">
    <location>
        <begin position="214"/>
        <end position="243"/>
    </location>
</feature>
<accession>A0A419F5N7</accession>
<protein>
    <submittedName>
        <fullName evidence="9">DUF255 domain-containing protein</fullName>
    </submittedName>
</protein>
<dbReference type="AlphaFoldDB" id="A0A419F5N7"/>
<dbReference type="InterPro" id="IPR036249">
    <property type="entry name" value="Thioredoxin-like_sf"/>
</dbReference>
<name>A0A419F5N7_9BACT</name>
<feature type="transmembrane region" description="Helical" evidence="7">
    <location>
        <begin position="92"/>
        <end position="125"/>
    </location>
</feature>
<feature type="transmembrane region" description="Helical" evidence="7">
    <location>
        <begin position="137"/>
        <end position="160"/>
    </location>
</feature>
<dbReference type="InterPro" id="IPR013766">
    <property type="entry name" value="Thioredoxin_domain"/>
</dbReference>
<dbReference type="Pfam" id="PF02683">
    <property type="entry name" value="DsbD_TM"/>
    <property type="match status" value="1"/>
</dbReference>
<evidence type="ECO:0000313" key="9">
    <source>
        <dbReference type="EMBL" id="RJP73800.1"/>
    </source>
</evidence>